<dbReference type="InterPro" id="IPR011009">
    <property type="entry name" value="Kinase-like_dom_sf"/>
</dbReference>
<evidence type="ECO:0000313" key="3">
    <source>
        <dbReference type="Proteomes" id="UP001428341"/>
    </source>
</evidence>
<dbReference type="InterPro" id="IPR051343">
    <property type="entry name" value="G-type_lectin_kinases/EP1-like"/>
</dbReference>
<sequence>MAAISDFQCLKKPCGGSFSTVYTGVLASGDKTNIGVKKLDKVVQVVETSDLGLAKLLMINQTQTLTGMRETKGYLPPEWFRNMPVTVKDVIAKGYWKSWCRMMKRQGSDPKTLEKPVMIAIQFVKEKPPLRPSLRIVALMLQSILEVPSPPCSFAFAVRCFKSYPFSVTLDQNWQFCYITGKYELLHQSCQQQIKKLASQRQSKSYALKQFGSKMQAEDLGETFL</sequence>
<evidence type="ECO:0000256" key="1">
    <source>
        <dbReference type="ARBA" id="ARBA00022729"/>
    </source>
</evidence>
<keyword evidence="3" id="KW-1185">Reference proteome</keyword>
<gene>
    <name evidence="2" type="ORF">WN944_020731</name>
</gene>
<organism evidence="2 3">
    <name type="scientific">Citrus x changshan-huyou</name>
    <dbReference type="NCBI Taxonomy" id="2935761"/>
    <lineage>
        <taxon>Eukaryota</taxon>
        <taxon>Viridiplantae</taxon>
        <taxon>Streptophyta</taxon>
        <taxon>Embryophyta</taxon>
        <taxon>Tracheophyta</taxon>
        <taxon>Spermatophyta</taxon>
        <taxon>Magnoliopsida</taxon>
        <taxon>eudicotyledons</taxon>
        <taxon>Gunneridae</taxon>
        <taxon>Pentapetalae</taxon>
        <taxon>rosids</taxon>
        <taxon>malvids</taxon>
        <taxon>Sapindales</taxon>
        <taxon>Rutaceae</taxon>
        <taxon>Aurantioideae</taxon>
        <taxon>Citrus</taxon>
    </lineage>
</organism>
<evidence type="ECO:0000313" key="2">
    <source>
        <dbReference type="EMBL" id="KAK9189325.1"/>
    </source>
</evidence>
<dbReference type="SUPFAM" id="SSF56112">
    <property type="entry name" value="Protein kinase-like (PK-like)"/>
    <property type="match status" value="1"/>
</dbReference>
<dbReference type="PANTHER" id="PTHR47976:SF15">
    <property type="entry name" value="G-TYPE LECTIN S-RECEPTOR-LIKE SERINE_THREONINE-PROTEIN KINASE RLK1"/>
    <property type="match status" value="1"/>
</dbReference>
<name>A0AAP0M0V0_9ROSI</name>
<reference evidence="2 3" key="1">
    <citation type="submission" date="2024-05" db="EMBL/GenBank/DDBJ databases">
        <title>Haplotype-resolved chromosome-level genome assembly of Huyou (Citrus changshanensis).</title>
        <authorList>
            <person name="Miao C."/>
            <person name="Chen W."/>
            <person name="Wu Y."/>
            <person name="Wang L."/>
            <person name="Zhao S."/>
            <person name="Grierson D."/>
            <person name="Xu C."/>
            <person name="Chen K."/>
        </authorList>
    </citation>
    <scope>NUCLEOTIDE SEQUENCE [LARGE SCALE GENOMIC DNA]</scope>
    <source>
        <strain evidence="2">01-14</strain>
        <tissue evidence="2">Leaf</tissue>
    </source>
</reference>
<accession>A0AAP0M0V0</accession>
<dbReference type="AlphaFoldDB" id="A0AAP0M0V0"/>
<comment type="caution">
    <text evidence="2">The sequence shown here is derived from an EMBL/GenBank/DDBJ whole genome shotgun (WGS) entry which is preliminary data.</text>
</comment>
<protein>
    <submittedName>
        <fullName evidence="2">Uncharacterized protein</fullName>
    </submittedName>
</protein>
<keyword evidence="1" id="KW-0732">Signal</keyword>
<dbReference type="Proteomes" id="UP001428341">
    <property type="component" value="Unassembled WGS sequence"/>
</dbReference>
<dbReference type="PANTHER" id="PTHR47976">
    <property type="entry name" value="G-TYPE LECTIN S-RECEPTOR-LIKE SERINE/THREONINE-PROTEIN KINASE SD2-5"/>
    <property type="match status" value="1"/>
</dbReference>
<dbReference type="EMBL" id="JBCGBO010000007">
    <property type="protein sequence ID" value="KAK9189325.1"/>
    <property type="molecule type" value="Genomic_DNA"/>
</dbReference>
<proteinExistence type="predicted"/>